<reference evidence="2" key="1">
    <citation type="submission" date="2021-04" db="EMBL/GenBank/DDBJ databases">
        <title>Draft genome assembly of strain Phenylobacterium sp. 20VBR1 using MiniION and Illumina platforms.</title>
        <authorList>
            <person name="Thomas F.A."/>
            <person name="Krishnan K.P."/>
            <person name="Sinha R.K."/>
        </authorList>
    </citation>
    <scope>NUCLEOTIDE SEQUENCE</scope>
    <source>
        <strain evidence="2">20VBR1</strain>
    </source>
</reference>
<dbReference type="Proteomes" id="UP000622580">
    <property type="component" value="Unassembled WGS sequence"/>
</dbReference>
<dbReference type="Pfam" id="PF14832">
    <property type="entry name" value="Tautomerase_3"/>
    <property type="match status" value="1"/>
</dbReference>
<dbReference type="EMBL" id="JAGSGD010000001">
    <property type="protein sequence ID" value="MBR7621053.1"/>
    <property type="molecule type" value="Genomic_DNA"/>
</dbReference>
<dbReference type="AlphaFoldDB" id="A0A941D6I9"/>
<keyword evidence="3" id="KW-1185">Reference proteome</keyword>
<feature type="domain" description="Tautomerase cis-CaaD-like" evidence="1">
    <location>
        <begin position="1"/>
        <end position="134"/>
    </location>
</feature>
<accession>A0A941D6I9</accession>
<comment type="caution">
    <text evidence="2">The sequence shown here is derived from an EMBL/GenBank/DDBJ whole genome shotgun (WGS) entry which is preliminary data.</text>
</comment>
<name>A0A941D6I9_9CAUL</name>
<dbReference type="InterPro" id="IPR028116">
    <property type="entry name" value="Cis-CaaD-like"/>
</dbReference>
<proteinExistence type="predicted"/>
<protein>
    <submittedName>
        <fullName evidence="2">Tautomerase family protein</fullName>
    </submittedName>
</protein>
<organism evidence="2 3">
    <name type="scientific">Phenylobacterium glaciei</name>
    <dbReference type="NCBI Taxonomy" id="2803784"/>
    <lineage>
        <taxon>Bacteria</taxon>
        <taxon>Pseudomonadati</taxon>
        <taxon>Pseudomonadota</taxon>
        <taxon>Alphaproteobacteria</taxon>
        <taxon>Caulobacterales</taxon>
        <taxon>Caulobacteraceae</taxon>
        <taxon>Phenylobacterium</taxon>
    </lineage>
</organism>
<gene>
    <name evidence="2" type="ORF">JKL49_16795</name>
</gene>
<evidence type="ECO:0000259" key="1">
    <source>
        <dbReference type="Pfam" id="PF14832"/>
    </source>
</evidence>
<dbReference type="RefSeq" id="WP_215341896.1">
    <property type="nucleotide sequence ID" value="NZ_JAGSGD010000001.1"/>
</dbReference>
<dbReference type="Gene3D" id="3.30.429.10">
    <property type="entry name" value="Macrophage Migration Inhibitory Factor"/>
    <property type="match status" value="1"/>
</dbReference>
<dbReference type="InterPro" id="IPR014347">
    <property type="entry name" value="Tautomerase/MIF_sf"/>
</dbReference>
<evidence type="ECO:0000313" key="2">
    <source>
        <dbReference type="EMBL" id="MBR7621053.1"/>
    </source>
</evidence>
<dbReference type="SUPFAM" id="SSF55331">
    <property type="entry name" value="Tautomerase/MIF"/>
    <property type="match status" value="1"/>
</dbReference>
<sequence>MPLWKIYHPENAFSVQDKHALSQAITALYSRLPKFYVGVVFQPVPADSFFVGGEPADNFVRIWVDHIARTLPTPEAKAWWIKACDDAMAPYIRDRGFDWEFHIDETPFDLWSIQGLRPPPANSDAEARWISENKASPYDLPAA</sequence>
<evidence type="ECO:0000313" key="3">
    <source>
        <dbReference type="Proteomes" id="UP000622580"/>
    </source>
</evidence>